<dbReference type="SUPFAM" id="SSF54427">
    <property type="entry name" value="NTF2-like"/>
    <property type="match status" value="1"/>
</dbReference>
<dbReference type="Pfam" id="PF17775">
    <property type="entry name" value="YchJ_M-like"/>
    <property type="match status" value="1"/>
</dbReference>
<sequence>MATPVNCPCGTNAPYEMCCGMYHHNPGTAPTAEALMRSRYSAFALNDFHYISSTQKLKNAPKQSDADIAESNRETQWIKLEVTETVDGLEKDKEGMVAFSAHFKEGKHIGRLSERSLFKKIKGSWFYISGEHEIEKNTPLVKSPTMNVGRNDPCVCGSGKKYKKCCG</sequence>
<protein>
    <submittedName>
        <fullName evidence="2">YchJ family metal-binding protein</fullName>
    </submittedName>
</protein>
<reference evidence="2 3" key="1">
    <citation type="submission" date="2022-10" db="EMBL/GenBank/DDBJ databases">
        <title>Marinomonas transparenta sp. nov. and Marinomonas sargassi sp. nov., isolated from marine alga (Sargassum natans (L.) Gaillon).</title>
        <authorList>
            <person name="Wang Y."/>
        </authorList>
    </citation>
    <scope>NUCLEOTIDE SEQUENCE [LARGE SCALE GENOMIC DNA]</scope>
    <source>
        <strain evidence="2 3">C2222</strain>
    </source>
</reference>
<accession>A0ABT2YT14</accession>
<name>A0ABT2YT14_9GAMM</name>
<dbReference type="EMBL" id="JAOVZB010000004">
    <property type="protein sequence ID" value="MCV2403026.1"/>
    <property type="molecule type" value="Genomic_DNA"/>
</dbReference>
<dbReference type="InterPro" id="IPR032710">
    <property type="entry name" value="NTF2-like_dom_sf"/>
</dbReference>
<organism evidence="2 3">
    <name type="scientific">Marinomonas sargassi</name>
    <dbReference type="NCBI Taxonomy" id="2984494"/>
    <lineage>
        <taxon>Bacteria</taxon>
        <taxon>Pseudomonadati</taxon>
        <taxon>Pseudomonadota</taxon>
        <taxon>Gammaproteobacteria</taxon>
        <taxon>Oceanospirillales</taxon>
        <taxon>Oceanospirillaceae</taxon>
        <taxon>Marinomonas</taxon>
    </lineage>
</organism>
<evidence type="ECO:0000259" key="1">
    <source>
        <dbReference type="Pfam" id="PF17775"/>
    </source>
</evidence>
<dbReference type="PANTHER" id="PTHR33747">
    <property type="entry name" value="UPF0225 PROTEIN SCO1677"/>
    <property type="match status" value="1"/>
</dbReference>
<dbReference type="RefSeq" id="WP_263530409.1">
    <property type="nucleotide sequence ID" value="NZ_JAOVZB010000004.1"/>
</dbReference>
<gene>
    <name evidence="2" type="ORF">OFY17_09070</name>
</gene>
<dbReference type="InterPro" id="IPR004027">
    <property type="entry name" value="SEC_C_motif"/>
</dbReference>
<evidence type="ECO:0000313" key="2">
    <source>
        <dbReference type="EMBL" id="MCV2403026.1"/>
    </source>
</evidence>
<dbReference type="PANTHER" id="PTHR33747:SF1">
    <property type="entry name" value="ADENYLATE CYCLASE-ASSOCIATED CAP C-TERMINAL DOMAIN-CONTAINING PROTEIN"/>
    <property type="match status" value="1"/>
</dbReference>
<dbReference type="SUPFAM" id="SSF103642">
    <property type="entry name" value="Sec-C motif"/>
    <property type="match status" value="1"/>
</dbReference>
<dbReference type="Proteomes" id="UP001209713">
    <property type="component" value="Unassembled WGS sequence"/>
</dbReference>
<dbReference type="InterPro" id="IPR048469">
    <property type="entry name" value="YchJ-like_M"/>
</dbReference>
<keyword evidence="3" id="KW-1185">Reference proteome</keyword>
<dbReference type="Pfam" id="PF02810">
    <property type="entry name" value="SEC-C"/>
    <property type="match status" value="1"/>
</dbReference>
<comment type="caution">
    <text evidence="2">The sequence shown here is derived from an EMBL/GenBank/DDBJ whole genome shotgun (WGS) entry which is preliminary data.</text>
</comment>
<dbReference type="Gene3D" id="3.10.450.50">
    <property type="match status" value="1"/>
</dbReference>
<proteinExistence type="predicted"/>
<evidence type="ECO:0000313" key="3">
    <source>
        <dbReference type="Proteomes" id="UP001209713"/>
    </source>
</evidence>
<feature type="domain" description="YchJ-like middle NTF2-like" evidence="1">
    <location>
        <begin position="31"/>
        <end position="130"/>
    </location>
</feature>